<dbReference type="EMBL" id="KL197747">
    <property type="protein sequence ID" value="KDQ51576.1"/>
    <property type="molecule type" value="Genomic_DNA"/>
</dbReference>
<dbReference type="Pfam" id="PF00583">
    <property type="entry name" value="Acetyltransf_1"/>
    <property type="match status" value="1"/>
</dbReference>
<dbReference type="InterPro" id="IPR016181">
    <property type="entry name" value="Acyl_CoA_acyltransferase"/>
</dbReference>
<name>A0A067PMN0_9AGAM</name>
<proteinExistence type="predicted"/>
<dbReference type="Proteomes" id="UP000027265">
    <property type="component" value="Unassembled WGS sequence"/>
</dbReference>
<evidence type="ECO:0000259" key="1">
    <source>
        <dbReference type="PROSITE" id="PS51186"/>
    </source>
</evidence>
<dbReference type="CDD" id="cd04301">
    <property type="entry name" value="NAT_SF"/>
    <property type="match status" value="1"/>
</dbReference>
<dbReference type="HOGENOM" id="CLU_056607_4_0_1"/>
<accession>A0A067PMN0</accession>
<dbReference type="SUPFAM" id="SSF55729">
    <property type="entry name" value="Acyl-CoA N-acyltransferases (Nat)"/>
    <property type="match status" value="1"/>
</dbReference>
<keyword evidence="3" id="KW-1185">Reference proteome</keyword>
<reference evidence="3" key="1">
    <citation type="journal article" date="2014" name="Proc. Natl. Acad. Sci. U.S.A.">
        <title>Extensive sampling of basidiomycete genomes demonstrates inadequacy of the white-rot/brown-rot paradigm for wood decay fungi.</title>
        <authorList>
            <person name="Riley R."/>
            <person name="Salamov A.A."/>
            <person name="Brown D.W."/>
            <person name="Nagy L.G."/>
            <person name="Floudas D."/>
            <person name="Held B.W."/>
            <person name="Levasseur A."/>
            <person name="Lombard V."/>
            <person name="Morin E."/>
            <person name="Otillar R."/>
            <person name="Lindquist E.A."/>
            <person name="Sun H."/>
            <person name="LaButti K.M."/>
            <person name="Schmutz J."/>
            <person name="Jabbour D."/>
            <person name="Luo H."/>
            <person name="Baker S.E."/>
            <person name="Pisabarro A.G."/>
            <person name="Walton J.D."/>
            <person name="Blanchette R.A."/>
            <person name="Henrissat B."/>
            <person name="Martin F."/>
            <person name="Cullen D."/>
            <person name="Hibbett D.S."/>
            <person name="Grigoriev I.V."/>
        </authorList>
    </citation>
    <scope>NUCLEOTIDE SEQUENCE [LARGE SCALE GENOMIC DNA]</scope>
    <source>
        <strain evidence="3">MUCL 33604</strain>
    </source>
</reference>
<evidence type="ECO:0000313" key="2">
    <source>
        <dbReference type="EMBL" id="KDQ51576.1"/>
    </source>
</evidence>
<protein>
    <recommendedName>
        <fullName evidence="1">N-acetyltransferase domain-containing protein</fullName>
    </recommendedName>
</protein>
<dbReference type="InParanoid" id="A0A067PMN0"/>
<dbReference type="AlphaFoldDB" id="A0A067PMN0"/>
<gene>
    <name evidence="2" type="ORF">JAAARDRAFT_41042</name>
</gene>
<dbReference type="OrthoDB" id="410198at2759"/>
<feature type="domain" description="N-acetyltransferase" evidence="1">
    <location>
        <begin position="7"/>
        <end position="156"/>
    </location>
</feature>
<dbReference type="InterPro" id="IPR000182">
    <property type="entry name" value="GNAT_dom"/>
</dbReference>
<sequence length="156" mass="17404">MGCPDNPNPLEIRPTGADDTIPLRHSVLWPNAPISYVRLPEDDNGHHFGAFLPHHDTPTAVISLFTDPLPITDPGRLPVAARFRKFACDPPHQGKGIGTSLLNHVFLVARSTLGAEVIWCDARVESASWYQARGMTPFGERFWKGTIEYIRMKIHV</sequence>
<dbReference type="Gene3D" id="3.40.630.30">
    <property type="match status" value="1"/>
</dbReference>
<organism evidence="2 3">
    <name type="scientific">Jaapia argillacea MUCL 33604</name>
    <dbReference type="NCBI Taxonomy" id="933084"/>
    <lineage>
        <taxon>Eukaryota</taxon>
        <taxon>Fungi</taxon>
        <taxon>Dikarya</taxon>
        <taxon>Basidiomycota</taxon>
        <taxon>Agaricomycotina</taxon>
        <taxon>Agaricomycetes</taxon>
        <taxon>Agaricomycetidae</taxon>
        <taxon>Jaapiales</taxon>
        <taxon>Jaapiaceae</taxon>
        <taxon>Jaapia</taxon>
    </lineage>
</organism>
<dbReference type="GO" id="GO:0016747">
    <property type="term" value="F:acyltransferase activity, transferring groups other than amino-acyl groups"/>
    <property type="evidence" value="ECO:0007669"/>
    <property type="project" value="InterPro"/>
</dbReference>
<dbReference type="PROSITE" id="PS51186">
    <property type="entry name" value="GNAT"/>
    <property type="match status" value="1"/>
</dbReference>
<evidence type="ECO:0000313" key="3">
    <source>
        <dbReference type="Proteomes" id="UP000027265"/>
    </source>
</evidence>